<evidence type="ECO:0000256" key="1">
    <source>
        <dbReference type="ARBA" id="ARBA00010164"/>
    </source>
</evidence>
<feature type="domain" description="HipA N-terminal subdomain 1" evidence="5">
    <location>
        <begin position="3"/>
        <end position="107"/>
    </location>
</feature>
<dbReference type="EMBL" id="BMXG01000018">
    <property type="protein sequence ID" value="GHC07889.1"/>
    <property type="molecule type" value="Genomic_DNA"/>
</dbReference>
<protein>
    <submittedName>
        <fullName evidence="6">Toxin HipA</fullName>
    </submittedName>
</protein>
<reference evidence="6" key="1">
    <citation type="journal article" date="2014" name="Int. J. Syst. Evol. Microbiol.">
        <title>Complete genome sequence of Corynebacterium casei LMG S-19264T (=DSM 44701T), isolated from a smear-ripened cheese.</title>
        <authorList>
            <consortium name="US DOE Joint Genome Institute (JGI-PGF)"/>
            <person name="Walter F."/>
            <person name="Albersmeier A."/>
            <person name="Kalinowski J."/>
            <person name="Ruckert C."/>
        </authorList>
    </citation>
    <scope>NUCLEOTIDE SEQUENCE</scope>
    <source>
        <strain evidence="6">KCTC 12870</strain>
    </source>
</reference>
<accession>A0A8J3GF18</accession>
<comment type="similarity">
    <text evidence="1">Belongs to the HipA Ser/Thr kinase family.</text>
</comment>
<evidence type="ECO:0000259" key="4">
    <source>
        <dbReference type="Pfam" id="PF07804"/>
    </source>
</evidence>
<organism evidence="6 7">
    <name type="scientific">Cerasicoccus arenae</name>
    <dbReference type="NCBI Taxonomy" id="424488"/>
    <lineage>
        <taxon>Bacteria</taxon>
        <taxon>Pseudomonadati</taxon>
        <taxon>Verrucomicrobiota</taxon>
        <taxon>Opitutia</taxon>
        <taxon>Puniceicoccales</taxon>
        <taxon>Cerasicoccaceae</taxon>
        <taxon>Cerasicoccus</taxon>
    </lineage>
</organism>
<dbReference type="RefSeq" id="WP_189515984.1">
    <property type="nucleotide sequence ID" value="NZ_BMXG01000018.1"/>
</dbReference>
<keyword evidence="7" id="KW-1185">Reference proteome</keyword>
<dbReference type="InterPro" id="IPR017508">
    <property type="entry name" value="HipA_N1"/>
</dbReference>
<keyword evidence="3" id="KW-0418">Kinase</keyword>
<dbReference type="GO" id="GO:0005829">
    <property type="term" value="C:cytosol"/>
    <property type="evidence" value="ECO:0007669"/>
    <property type="project" value="TreeGrafter"/>
</dbReference>
<dbReference type="Gene3D" id="1.10.1070.20">
    <property type="match status" value="1"/>
</dbReference>
<name>A0A8J3GF18_9BACT</name>
<keyword evidence="2" id="KW-0808">Transferase</keyword>
<dbReference type="PANTHER" id="PTHR37419">
    <property type="entry name" value="SERINE/THREONINE-PROTEIN KINASE TOXIN HIPA"/>
    <property type="match status" value="1"/>
</dbReference>
<proteinExistence type="inferred from homology"/>
<comment type="caution">
    <text evidence="6">The sequence shown here is derived from an EMBL/GenBank/DDBJ whole genome shotgun (WGS) entry which is preliminary data.</text>
</comment>
<evidence type="ECO:0000313" key="6">
    <source>
        <dbReference type="EMBL" id="GHC07889.1"/>
    </source>
</evidence>
<feature type="domain" description="HipA-like C-terminal" evidence="4">
    <location>
        <begin position="152"/>
        <end position="379"/>
    </location>
</feature>
<evidence type="ECO:0000256" key="2">
    <source>
        <dbReference type="ARBA" id="ARBA00022679"/>
    </source>
</evidence>
<gene>
    <name evidence="6" type="ORF">GCM10007047_26380</name>
</gene>
<dbReference type="InterPro" id="IPR012893">
    <property type="entry name" value="HipA-like_C"/>
</dbReference>
<dbReference type="AlphaFoldDB" id="A0A8J3GF18"/>
<dbReference type="InterPro" id="IPR052028">
    <property type="entry name" value="HipA_Ser/Thr_kinase"/>
</dbReference>
<dbReference type="Pfam" id="PF07804">
    <property type="entry name" value="HipA_C"/>
    <property type="match status" value="1"/>
</dbReference>
<sequence>MRLNVLYRGERVGQLLEAKDGVYFEFDVLFLRAKIELSPIELPSRRGVFGPFPSWQAGLPGVIADSLPDKFGMEVLRRRFEEKQLPRPSPVEILAYQGNRTMGALTYEPCDGEADAMIPVDLQAAAESARKIVEHEHQGMLDAALLISGATAGGAQPKILVAMSPDGRVIRTGSDVIPEGMEAWMIKLATGRDQLRNIGCLEHAYAKMAAAAGLEVAPCTLIEDQDGARHFAVRRFDRVADNPNERIHLHTYAGLRHLDFRDANLDYSELLRTTMALTHDAGAIDQQFRRMVFNILAHNRDDHAKNFSFLMTPDGHWQLAPAYDLMFCENDLAGNWMQVDGKRTNITTQDFVALADNFSITRSTTMGILADVTAATKRWPAFAVASGVGEGYTAMVERSLTRLRDDMN</sequence>
<dbReference type="Proteomes" id="UP000642829">
    <property type="component" value="Unassembled WGS sequence"/>
</dbReference>
<evidence type="ECO:0000256" key="3">
    <source>
        <dbReference type="ARBA" id="ARBA00022777"/>
    </source>
</evidence>
<reference evidence="6" key="2">
    <citation type="submission" date="2020-09" db="EMBL/GenBank/DDBJ databases">
        <authorList>
            <person name="Sun Q."/>
            <person name="Kim S."/>
        </authorList>
    </citation>
    <scope>NUCLEOTIDE SEQUENCE</scope>
    <source>
        <strain evidence="6">KCTC 12870</strain>
    </source>
</reference>
<dbReference type="Pfam" id="PF13657">
    <property type="entry name" value="Couple_hipA"/>
    <property type="match status" value="1"/>
</dbReference>
<evidence type="ECO:0000313" key="7">
    <source>
        <dbReference type="Proteomes" id="UP000642829"/>
    </source>
</evidence>
<evidence type="ECO:0000259" key="5">
    <source>
        <dbReference type="Pfam" id="PF13657"/>
    </source>
</evidence>
<dbReference type="GO" id="GO:0004674">
    <property type="term" value="F:protein serine/threonine kinase activity"/>
    <property type="evidence" value="ECO:0007669"/>
    <property type="project" value="TreeGrafter"/>
</dbReference>
<dbReference type="PANTHER" id="PTHR37419:SF8">
    <property type="entry name" value="TOXIN YJJJ"/>
    <property type="match status" value="1"/>
</dbReference>